<sequence length="427" mass="48531">MRQSFDKVVPFEDKLLFGRRKVKDVKNRKWQFVQAKFLRSCEKGNAFNAIFTSGLCIGLPLSSRIIKENRTDIGIVAKVWCYAFAILKTIMFVFNVAYLHQFLQALSISTTFYGYTVCGYLTTLLLFKNRKKLYMAIQNLTYFSTVMNPDSCIGSKYARLLLGAYFSSLVLLQACVFVFFFFEQYNYPNHAVHNTTIYVPSFIPEDMKESYMNFVVLCVIATFGLSISTSGFMFILCINLYAALANLIDAYDQKLKDQIRCMDWGVEVISEDINVFKNLVYRVHEVDSAVNMYVFLMYGALISGFFNTVSVMIMGDDSFRTPISIVYIVMIFSTAVTVLFVVSCCGSKIIDKSDQVKRRMVDFSDKFVQFSPSVPSLQVFNLLFEIISKSDIMVTGGGMFVINCALVLTIASVMVTYGVLILQLDQK</sequence>
<dbReference type="EMBL" id="BGPR01003287">
    <property type="protein sequence ID" value="GBM86117.1"/>
    <property type="molecule type" value="Genomic_DNA"/>
</dbReference>
<proteinExistence type="predicted"/>
<feature type="transmembrane region" description="Helical" evidence="1">
    <location>
        <begin position="105"/>
        <end position="127"/>
    </location>
</feature>
<protein>
    <recommendedName>
        <fullName evidence="4">Odorant receptor</fullName>
    </recommendedName>
</protein>
<reference evidence="2 3" key="1">
    <citation type="journal article" date="2019" name="Sci. Rep.">
        <title>Orb-weaving spider Araneus ventricosus genome elucidates the spidroin gene catalogue.</title>
        <authorList>
            <person name="Kono N."/>
            <person name="Nakamura H."/>
            <person name="Ohtoshi R."/>
            <person name="Moran D.A.P."/>
            <person name="Shinohara A."/>
            <person name="Yoshida Y."/>
            <person name="Fujiwara M."/>
            <person name="Mori M."/>
            <person name="Tomita M."/>
            <person name="Arakawa K."/>
        </authorList>
    </citation>
    <scope>NUCLEOTIDE SEQUENCE [LARGE SCALE GENOMIC DNA]</scope>
</reference>
<dbReference type="Proteomes" id="UP000499080">
    <property type="component" value="Unassembled WGS sequence"/>
</dbReference>
<dbReference type="AlphaFoldDB" id="A0A4Y2J7L5"/>
<evidence type="ECO:0000256" key="1">
    <source>
        <dbReference type="SAM" id="Phobius"/>
    </source>
</evidence>
<organism evidence="2 3">
    <name type="scientific">Araneus ventricosus</name>
    <name type="common">Orbweaver spider</name>
    <name type="synonym">Epeira ventricosa</name>
    <dbReference type="NCBI Taxonomy" id="182803"/>
    <lineage>
        <taxon>Eukaryota</taxon>
        <taxon>Metazoa</taxon>
        <taxon>Ecdysozoa</taxon>
        <taxon>Arthropoda</taxon>
        <taxon>Chelicerata</taxon>
        <taxon>Arachnida</taxon>
        <taxon>Araneae</taxon>
        <taxon>Araneomorphae</taxon>
        <taxon>Entelegynae</taxon>
        <taxon>Araneoidea</taxon>
        <taxon>Araneidae</taxon>
        <taxon>Araneus</taxon>
    </lineage>
</organism>
<evidence type="ECO:0000313" key="2">
    <source>
        <dbReference type="EMBL" id="GBM86117.1"/>
    </source>
</evidence>
<keyword evidence="1" id="KW-0812">Transmembrane</keyword>
<feature type="transmembrane region" description="Helical" evidence="1">
    <location>
        <begin position="79"/>
        <end position="99"/>
    </location>
</feature>
<feature type="transmembrane region" description="Helical" evidence="1">
    <location>
        <begin position="214"/>
        <end position="244"/>
    </location>
</feature>
<name>A0A4Y2J7L5_ARAVE</name>
<feature type="transmembrane region" description="Helical" evidence="1">
    <location>
        <begin position="367"/>
        <end position="387"/>
    </location>
</feature>
<keyword evidence="1" id="KW-0472">Membrane</keyword>
<keyword evidence="1" id="KW-1133">Transmembrane helix</keyword>
<gene>
    <name evidence="2" type="ORF">AVEN_167773_1</name>
</gene>
<dbReference type="OrthoDB" id="6427199at2759"/>
<evidence type="ECO:0000313" key="3">
    <source>
        <dbReference type="Proteomes" id="UP000499080"/>
    </source>
</evidence>
<accession>A0A4Y2J7L5</accession>
<feature type="transmembrane region" description="Helical" evidence="1">
    <location>
        <begin position="399"/>
        <end position="422"/>
    </location>
</feature>
<feature type="transmembrane region" description="Helical" evidence="1">
    <location>
        <begin position="292"/>
        <end position="313"/>
    </location>
</feature>
<feature type="transmembrane region" description="Helical" evidence="1">
    <location>
        <begin position="160"/>
        <end position="182"/>
    </location>
</feature>
<feature type="transmembrane region" description="Helical" evidence="1">
    <location>
        <begin position="325"/>
        <end position="346"/>
    </location>
</feature>
<evidence type="ECO:0008006" key="4">
    <source>
        <dbReference type="Google" id="ProtNLM"/>
    </source>
</evidence>
<comment type="caution">
    <text evidence="2">The sequence shown here is derived from an EMBL/GenBank/DDBJ whole genome shotgun (WGS) entry which is preliminary data.</text>
</comment>
<keyword evidence="3" id="KW-1185">Reference proteome</keyword>